<dbReference type="Proteomes" id="UP000243459">
    <property type="component" value="Chromosome 9"/>
</dbReference>
<keyword evidence="3 4" id="KW-0326">Glycosidase</keyword>
<keyword evidence="7" id="KW-1185">Reference proteome</keyword>
<dbReference type="Gramene" id="ONK58202">
    <property type="protein sequence ID" value="ONK58202"/>
    <property type="gene ID" value="A4U43_C09F9470"/>
</dbReference>
<organism evidence="6 7">
    <name type="scientific">Asparagus officinalis</name>
    <name type="common">Garden asparagus</name>
    <dbReference type="NCBI Taxonomy" id="4686"/>
    <lineage>
        <taxon>Eukaryota</taxon>
        <taxon>Viridiplantae</taxon>
        <taxon>Streptophyta</taxon>
        <taxon>Embryophyta</taxon>
        <taxon>Tracheophyta</taxon>
        <taxon>Spermatophyta</taxon>
        <taxon>Magnoliopsida</taxon>
        <taxon>Liliopsida</taxon>
        <taxon>Asparagales</taxon>
        <taxon>Asparagaceae</taxon>
        <taxon>Asparagoideae</taxon>
        <taxon>Asparagus</taxon>
    </lineage>
</organism>
<dbReference type="OMA" id="TYVTPLY"/>
<dbReference type="GO" id="GO:0000272">
    <property type="term" value="P:polysaccharide catabolic process"/>
    <property type="evidence" value="ECO:0007669"/>
    <property type="project" value="InterPro"/>
</dbReference>
<gene>
    <name evidence="6" type="ORF">A4U43_C09F9470</name>
</gene>
<dbReference type="Gene3D" id="3.20.20.80">
    <property type="entry name" value="Glycosidases"/>
    <property type="match status" value="1"/>
</dbReference>
<dbReference type="OrthoDB" id="442731at2759"/>
<proteinExistence type="inferred from homology"/>
<evidence type="ECO:0000313" key="7">
    <source>
        <dbReference type="Proteomes" id="UP000243459"/>
    </source>
</evidence>
<reference evidence="7" key="1">
    <citation type="journal article" date="2017" name="Nat. Commun.">
        <title>The asparagus genome sheds light on the origin and evolution of a young Y chromosome.</title>
        <authorList>
            <person name="Harkess A."/>
            <person name="Zhou J."/>
            <person name="Xu C."/>
            <person name="Bowers J.E."/>
            <person name="Van der Hulst R."/>
            <person name="Ayyampalayam S."/>
            <person name="Mercati F."/>
            <person name="Riccardi P."/>
            <person name="McKain M.R."/>
            <person name="Kakrana A."/>
            <person name="Tang H."/>
            <person name="Ray J."/>
            <person name="Groenendijk J."/>
            <person name="Arikit S."/>
            <person name="Mathioni S.M."/>
            <person name="Nakano M."/>
            <person name="Shan H."/>
            <person name="Telgmann-Rauber A."/>
            <person name="Kanno A."/>
            <person name="Yue Z."/>
            <person name="Chen H."/>
            <person name="Li W."/>
            <person name="Chen Y."/>
            <person name="Xu X."/>
            <person name="Zhang Y."/>
            <person name="Luo S."/>
            <person name="Chen H."/>
            <person name="Gao J."/>
            <person name="Mao Z."/>
            <person name="Pires J.C."/>
            <person name="Luo M."/>
            <person name="Kudrna D."/>
            <person name="Wing R.A."/>
            <person name="Meyers B.C."/>
            <person name="Yi K."/>
            <person name="Kong H."/>
            <person name="Lavrijsen P."/>
            <person name="Sunseri F."/>
            <person name="Falavigna A."/>
            <person name="Ye Y."/>
            <person name="Leebens-Mack J.H."/>
            <person name="Chen G."/>
        </authorList>
    </citation>
    <scope>NUCLEOTIDE SEQUENCE [LARGE SCALE GENOMIC DNA]</scope>
    <source>
        <strain evidence="7">cv. DH0086</strain>
    </source>
</reference>
<feature type="domain" description="Glycoside hydrolase family 5" evidence="5">
    <location>
        <begin position="29"/>
        <end position="310"/>
    </location>
</feature>
<evidence type="ECO:0000259" key="5">
    <source>
        <dbReference type="Pfam" id="PF00150"/>
    </source>
</evidence>
<name>A0A5P1E6D8_ASPOF</name>
<evidence type="ECO:0000313" key="6">
    <source>
        <dbReference type="EMBL" id="ONK58202.1"/>
    </source>
</evidence>
<evidence type="ECO:0000256" key="3">
    <source>
        <dbReference type="ARBA" id="ARBA00023295"/>
    </source>
</evidence>
<accession>A0A5P1E6D8</accession>
<protein>
    <recommendedName>
        <fullName evidence="5">Glycoside hydrolase family 5 domain-containing protein</fullName>
    </recommendedName>
</protein>
<keyword evidence="2 4" id="KW-0378">Hydrolase</keyword>
<evidence type="ECO:0000256" key="4">
    <source>
        <dbReference type="RuleBase" id="RU361153"/>
    </source>
</evidence>
<evidence type="ECO:0000256" key="1">
    <source>
        <dbReference type="ARBA" id="ARBA00005641"/>
    </source>
</evidence>
<dbReference type="SUPFAM" id="SSF50370">
    <property type="entry name" value="Ricin B-like lectins"/>
    <property type="match status" value="1"/>
</dbReference>
<dbReference type="PANTHER" id="PTHR31263">
    <property type="entry name" value="CELLULASE FAMILY PROTEIN (AFU_ORTHOLOGUE AFUA_5G14560)"/>
    <property type="match status" value="1"/>
</dbReference>
<evidence type="ECO:0000256" key="2">
    <source>
        <dbReference type="ARBA" id="ARBA00022801"/>
    </source>
</evidence>
<dbReference type="Pfam" id="PF00150">
    <property type="entry name" value="Cellulase"/>
    <property type="match status" value="1"/>
</dbReference>
<comment type="similarity">
    <text evidence="1 4">Belongs to the glycosyl hydrolase 5 (cellulase A) family.</text>
</comment>
<dbReference type="Gene3D" id="2.80.10.50">
    <property type="match status" value="1"/>
</dbReference>
<dbReference type="SUPFAM" id="SSF51445">
    <property type="entry name" value="(Trans)glycosidases"/>
    <property type="match status" value="1"/>
</dbReference>
<dbReference type="PANTHER" id="PTHR31263:SF44">
    <property type="entry name" value="OS04G0481200 PROTEIN"/>
    <property type="match status" value="1"/>
</dbReference>
<dbReference type="InterPro" id="IPR017853">
    <property type="entry name" value="GH"/>
</dbReference>
<dbReference type="EMBL" id="CM007389">
    <property type="protein sequence ID" value="ONK58202.1"/>
    <property type="molecule type" value="Genomic_DNA"/>
</dbReference>
<dbReference type="InterPro" id="IPR035992">
    <property type="entry name" value="Ricin_B-like_lectins"/>
</dbReference>
<dbReference type="GO" id="GO:0004553">
    <property type="term" value="F:hydrolase activity, hydrolyzing O-glycosyl compounds"/>
    <property type="evidence" value="ECO:0007669"/>
    <property type="project" value="InterPro"/>
</dbReference>
<dbReference type="InterPro" id="IPR001547">
    <property type="entry name" value="Glyco_hydro_5"/>
</dbReference>
<dbReference type="AlphaFoldDB" id="A0A5P1E6D8"/>
<sequence>MTGQRVKLACINWAAHLEPMVAEGLNKIRLNEMSMVIHVNGFNCVRLTWPLYLVTDSSMEPAVTVRQSLLRLGLNSSIEGILEFNDWILDLPLIQAFKAVVSNLRSNNVMVILDNHITKPGWCCNYHDGDGFFGDDLFNPSEWISGLTKMAGMFKEDDNVIGMSLRNELRGPRQNVPDWYKFMQMGAEAVHKANSNVLVILSGLDFDTDLSFLLNKKVDVSFTTKLVYEMHWYSFTNGDTWDSNLNDACSFVTSRVMSRAGFLLSHGWPLFVSEWGVNQKGENNFENRYLDCFLAFAAEHDVDWGLWALQGSYYLKEGNVDVEEFYGFNNFTWRTRRNITFFNRIYKLQTPFQGPGLNHALHTVLYHPVTGLCVNPFESYKLQLGSCNSAKGWRYTKEKMIQLQGTTLYMKQSGQDGSVMLVDYHTDPSLKWELVSTTKMHISSQSETYLCLDVGKFNNTLVTSPCRCLSKDKDCGPQDQWFKMISSNRPVVEQL</sequence>